<name>A0A1F7F1M5_UNCRA</name>
<gene>
    <name evidence="1" type="ORF">A2519_10765</name>
</gene>
<dbReference type="PANTHER" id="PTHR12697:SF5">
    <property type="entry name" value="DEOXYHYPUSINE HYDROXYLASE"/>
    <property type="match status" value="1"/>
</dbReference>
<dbReference type="Proteomes" id="UP000179243">
    <property type="component" value="Unassembled WGS sequence"/>
</dbReference>
<proteinExistence type="predicted"/>
<dbReference type="InterPro" id="IPR016024">
    <property type="entry name" value="ARM-type_fold"/>
</dbReference>
<reference evidence="1 2" key="1">
    <citation type="journal article" date="2016" name="Nat. Commun.">
        <title>Thousands of microbial genomes shed light on interconnected biogeochemical processes in an aquifer system.</title>
        <authorList>
            <person name="Anantharaman K."/>
            <person name="Brown C.T."/>
            <person name="Hug L.A."/>
            <person name="Sharon I."/>
            <person name="Castelle C.J."/>
            <person name="Probst A.J."/>
            <person name="Thomas B.C."/>
            <person name="Singh A."/>
            <person name="Wilkins M.J."/>
            <person name="Karaoz U."/>
            <person name="Brodie E.L."/>
            <person name="Williams K.H."/>
            <person name="Hubbard S.S."/>
            <person name="Banfield J.F."/>
        </authorList>
    </citation>
    <scope>NUCLEOTIDE SEQUENCE [LARGE SCALE GENOMIC DNA]</scope>
</reference>
<dbReference type="EMBL" id="MFYX01000146">
    <property type="protein sequence ID" value="OGK00482.1"/>
    <property type="molecule type" value="Genomic_DNA"/>
</dbReference>
<dbReference type="InterPro" id="IPR011989">
    <property type="entry name" value="ARM-like"/>
</dbReference>
<protein>
    <recommendedName>
        <fullName evidence="3">Clathrin/coatomer adaptor adaptin-like N-terminal domain-containing protein</fullName>
    </recommendedName>
</protein>
<comment type="caution">
    <text evidence="1">The sequence shown here is derived from an EMBL/GenBank/DDBJ whole genome shotgun (WGS) entry which is preliminary data.</text>
</comment>
<sequence>MLRTFTTQLEEGADSTSRIRSLYAIRGLCEKKKSLRGEGILFLIKALNDKEYDVVRAAIHALIRLEAGEGTVHILKPKIINSSDSNVRWAIVQFLDKLGPADMLDPLVTLLADENWNIRNAALSALCGKVDKLAQRKDAAAIKVLTRILVLPNEELHRKIITTLSTMDGLSDELINECLESRSDQVRLGIIEVIGIRGNRNFLPHLIALLDDPNKAIKHRTLETFIKLHDQRTIEALITSLDEHDEKVVGLAIKALVEIGQESTTHLIKIMRQHRSRIFRSNAIRCLGELKDKRAILVLLNNLGSNYYTIRQEAINALSKINEGVKDYFEDILAVNLIAPDPFLHALASCRITRLRLRYIRVLGELKDPRVIPALKEIEMNGTDPENVVAQESLEKIFTAVWARSSTLAILAEIGDKSALALVSDTLKNERSNYVILEALRTIDRLRMRLNLTVDKTITNMLLDLAKQGNELIRAQSIKILGYGEVSGRTITALMQALKDPSYQVRATACTALGQLRKSTAAKALVEALGDPCWSVRRDAELALGNLGPASTALLIRALENENEFIVIRAARLLTTFKVQKIVSKLENILRHAPTGSEIPLFFPSFIKTLKIA</sequence>
<dbReference type="Gene3D" id="1.25.10.10">
    <property type="entry name" value="Leucine-rich Repeat Variant"/>
    <property type="match status" value="4"/>
</dbReference>
<dbReference type="SMART" id="SM00567">
    <property type="entry name" value="EZ_HEAT"/>
    <property type="match status" value="7"/>
</dbReference>
<organism evidence="1 2">
    <name type="scientific">Candidatus Raymondbacteria bacterium RIFOXYD12_FULL_49_13</name>
    <dbReference type="NCBI Taxonomy" id="1817890"/>
    <lineage>
        <taxon>Bacteria</taxon>
        <taxon>Raymondiibacteriota</taxon>
    </lineage>
</organism>
<accession>A0A1F7F1M5</accession>
<dbReference type="GO" id="GO:0016491">
    <property type="term" value="F:oxidoreductase activity"/>
    <property type="evidence" value="ECO:0007669"/>
    <property type="project" value="TreeGrafter"/>
</dbReference>
<dbReference type="InterPro" id="IPR004155">
    <property type="entry name" value="PBS_lyase_HEAT"/>
</dbReference>
<dbReference type="Pfam" id="PF13646">
    <property type="entry name" value="HEAT_2"/>
    <property type="match status" value="4"/>
</dbReference>
<dbReference type="PANTHER" id="PTHR12697">
    <property type="entry name" value="PBS LYASE HEAT-LIKE PROTEIN"/>
    <property type="match status" value="1"/>
</dbReference>
<dbReference type="AlphaFoldDB" id="A0A1F7F1M5"/>
<evidence type="ECO:0000313" key="1">
    <source>
        <dbReference type="EMBL" id="OGK00482.1"/>
    </source>
</evidence>
<evidence type="ECO:0000313" key="2">
    <source>
        <dbReference type="Proteomes" id="UP000179243"/>
    </source>
</evidence>
<evidence type="ECO:0008006" key="3">
    <source>
        <dbReference type="Google" id="ProtNLM"/>
    </source>
</evidence>
<dbReference type="SUPFAM" id="SSF48371">
    <property type="entry name" value="ARM repeat"/>
    <property type="match status" value="2"/>
</dbReference>